<dbReference type="AlphaFoldDB" id="A0A5J4P1S7"/>
<feature type="domain" description="RING-type" evidence="5">
    <location>
        <begin position="170"/>
        <end position="211"/>
    </location>
</feature>
<evidence type="ECO:0000256" key="4">
    <source>
        <dbReference type="PROSITE-ProRule" id="PRU00175"/>
    </source>
</evidence>
<keyword evidence="3" id="KW-0862">Zinc</keyword>
<name>A0A5J4P1S7_9TREM</name>
<gene>
    <name evidence="6" type="ORF">DEA37_0002786</name>
</gene>
<keyword evidence="7" id="KW-1185">Reference proteome</keyword>
<dbReference type="SUPFAM" id="SSF57850">
    <property type="entry name" value="RING/U-box"/>
    <property type="match status" value="1"/>
</dbReference>
<protein>
    <submittedName>
        <fullName evidence="6">E3 ubiquitin-protein ligase RNF115/126</fullName>
    </submittedName>
</protein>
<evidence type="ECO:0000256" key="1">
    <source>
        <dbReference type="ARBA" id="ARBA00022723"/>
    </source>
</evidence>
<dbReference type="GO" id="GO:0061630">
    <property type="term" value="F:ubiquitin protein ligase activity"/>
    <property type="evidence" value="ECO:0007669"/>
    <property type="project" value="TreeGrafter"/>
</dbReference>
<dbReference type="EMBL" id="QNGE01000106">
    <property type="protein sequence ID" value="KAA3681896.1"/>
    <property type="molecule type" value="Genomic_DNA"/>
</dbReference>
<sequence>MESSTVYFCHRCGQQTIPCEAGSSTLICPLCSSEFIEALNLQDASARSIFGDVQASRRAMTEESLGTVGFGGDMGETGDSGMEQFVSPFQVFHRMQNSSRSFVPNEASGSHETEVPFLFMMAHIIGPRFLSDLRRRVRQQLGPPPASEEEMRTLPIRKLSATEINKYKKCVICLEPFDRFDTCILMLCDHVYHEHCASQWFSQHGTCPICRKNMKGDEIIEEGSEADDI</sequence>
<dbReference type="PANTHER" id="PTHR45931:SF3">
    <property type="entry name" value="RING ZINC FINGER-CONTAINING PROTEIN"/>
    <property type="match status" value="1"/>
</dbReference>
<dbReference type="SMART" id="SM00184">
    <property type="entry name" value="RING"/>
    <property type="match status" value="1"/>
</dbReference>
<dbReference type="Proteomes" id="UP000324629">
    <property type="component" value="Unassembled WGS sequence"/>
</dbReference>
<dbReference type="GO" id="GO:0006511">
    <property type="term" value="P:ubiquitin-dependent protein catabolic process"/>
    <property type="evidence" value="ECO:0007669"/>
    <property type="project" value="TreeGrafter"/>
</dbReference>
<dbReference type="PROSITE" id="PS50089">
    <property type="entry name" value="ZF_RING_2"/>
    <property type="match status" value="1"/>
</dbReference>
<dbReference type="GO" id="GO:0008270">
    <property type="term" value="F:zinc ion binding"/>
    <property type="evidence" value="ECO:0007669"/>
    <property type="project" value="UniProtKB-KW"/>
</dbReference>
<keyword evidence="1" id="KW-0479">Metal-binding</keyword>
<evidence type="ECO:0000256" key="2">
    <source>
        <dbReference type="ARBA" id="ARBA00022771"/>
    </source>
</evidence>
<reference evidence="6 7" key="1">
    <citation type="journal article" date="2019" name="Gigascience">
        <title>Whole-genome sequence of the oriental lung fluke Paragonimus westermani.</title>
        <authorList>
            <person name="Oey H."/>
            <person name="Zakrzewski M."/>
            <person name="Narain K."/>
            <person name="Devi K.R."/>
            <person name="Agatsuma T."/>
            <person name="Nawaratna S."/>
            <person name="Gobert G.N."/>
            <person name="Jones M.K."/>
            <person name="Ragan M.A."/>
            <person name="McManus D.P."/>
            <person name="Krause L."/>
        </authorList>
    </citation>
    <scope>NUCLEOTIDE SEQUENCE [LARGE SCALE GENOMIC DNA]</scope>
    <source>
        <strain evidence="6 7">IND2009</strain>
    </source>
</reference>
<accession>A0A5J4P1S7</accession>
<dbReference type="Pfam" id="PF13639">
    <property type="entry name" value="zf-RING_2"/>
    <property type="match status" value="1"/>
</dbReference>
<dbReference type="InterPro" id="IPR001841">
    <property type="entry name" value="Znf_RING"/>
</dbReference>
<keyword evidence="2 4" id="KW-0863">Zinc-finger</keyword>
<dbReference type="PANTHER" id="PTHR45931">
    <property type="entry name" value="SI:CH211-59O9.10"/>
    <property type="match status" value="1"/>
</dbReference>
<organism evidence="6 7">
    <name type="scientific">Paragonimus westermani</name>
    <dbReference type="NCBI Taxonomy" id="34504"/>
    <lineage>
        <taxon>Eukaryota</taxon>
        <taxon>Metazoa</taxon>
        <taxon>Spiralia</taxon>
        <taxon>Lophotrochozoa</taxon>
        <taxon>Platyhelminthes</taxon>
        <taxon>Trematoda</taxon>
        <taxon>Digenea</taxon>
        <taxon>Plagiorchiida</taxon>
        <taxon>Troglotremata</taxon>
        <taxon>Troglotrematidae</taxon>
        <taxon>Paragonimus</taxon>
    </lineage>
</organism>
<dbReference type="InterPro" id="IPR013083">
    <property type="entry name" value="Znf_RING/FYVE/PHD"/>
</dbReference>
<dbReference type="Gene3D" id="3.30.40.10">
    <property type="entry name" value="Zinc/RING finger domain, C3HC4 (zinc finger)"/>
    <property type="match status" value="1"/>
</dbReference>
<dbReference type="GO" id="GO:0005634">
    <property type="term" value="C:nucleus"/>
    <property type="evidence" value="ECO:0007669"/>
    <property type="project" value="TreeGrafter"/>
</dbReference>
<proteinExistence type="predicted"/>
<evidence type="ECO:0000259" key="5">
    <source>
        <dbReference type="PROSITE" id="PS50089"/>
    </source>
</evidence>
<evidence type="ECO:0000256" key="3">
    <source>
        <dbReference type="ARBA" id="ARBA00022833"/>
    </source>
</evidence>
<comment type="caution">
    <text evidence="6">The sequence shown here is derived from an EMBL/GenBank/DDBJ whole genome shotgun (WGS) entry which is preliminary data.</text>
</comment>
<evidence type="ECO:0000313" key="7">
    <source>
        <dbReference type="Proteomes" id="UP000324629"/>
    </source>
</evidence>
<evidence type="ECO:0000313" key="6">
    <source>
        <dbReference type="EMBL" id="KAA3681896.1"/>
    </source>
</evidence>
<dbReference type="InterPro" id="IPR051834">
    <property type="entry name" value="RING_finger_E3_ligase"/>
</dbReference>